<dbReference type="STRING" id="56730.IE4872_CH00160"/>
<reference evidence="1 2" key="1">
    <citation type="submission" date="2016-09" db="EMBL/GenBank/DDBJ databases">
        <title>The complete genome sequences of Rhizobium gallicum, symbiovars gallicum and phaseoli, symbionts associated to common bean (Phaseolus vulgaris).</title>
        <authorList>
            <person name="Bustos P."/>
            <person name="Santamaria R.I."/>
            <person name="Perez-Carrascal O.M."/>
            <person name="Juarez S."/>
            <person name="Lozano L."/>
            <person name="Martinez-Flores I."/>
            <person name="Martinez-Romero E."/>
            <person name="Cevallos M."/>
            <person name="Romero D."/>
            <person name="Davila G."/>
            <person name="Gonzalez V."/>
        </authorList>
    </citation>
    <scope>NUCLEOTIDE SEQUENCE [LARGE SCALE GENOMIC DNA]</scope>
    <source>
        <strain evidence="1 2">IE4872</strain>
    </source>
</reference>
<organism evidence="1 2">
    <name type="scientific">Rhizobium gallicum</name>
    <dbReference type="NCBI Taxonomy" id="56730"/>
    <lineage>
        <taxon>Bacteria</taxon>
        <taxon>Pseudomonadati</taxon>
        <taxon>Pseudomonadota</taxon>
        <taxon>Alphaproteobacteria</taxon>
        <taxon>Hyphomicrobiales</taxon>
        <taxon>Rhizobiaceae</taxon>
        <taxon>Rhizobium/Agrobacterium group</taxon>
        <taxon>Rhizobium</taxon>
    </lineage>
</organism>
<evidence type="ECO:0000313" key="1">
    <source>
        <dbReference type="EMBL" id="APO65832.1"/>
    </source>
</evidence>
<gene>
    <name evidence="1" type="ORF">IE4872_CH00160</name>
</gene>
<dbReference type="Proteomes" id="UP000184749">
    <property type="component" value="Chromosome"/>
</dbReference>
<name>A0A1L5ND62_9HYPH</name>
<dbReference type="AlphaFoldDB" id="A0A1L5ND62"/>
<proteinExistence type="predicted"/>
<evidence type="ECO:0000313" key="2">
    <source>
        <dbReference type="Proteomes" id="UP000184749"/>
    </source>
</evidence>
<protein>
    <submittedName>
        <fullName evidence="1">Uncharacterized protein</fullName>
    </submittedName>
</protein>
<sequence>MRINRIFSVGASLFGLRSTPIAFEPRRWSMQKKSKPNLKVTAAKAKPTFVSRGMMFRID</sequence>
<accession>A0A1L5ND62</accession>
<dbReference type="EMBL" id="CP017101">
    <property type="protein sequence ID" value="APO65832.1"/>
    <property type="molecule type" value="Genomic_DNA"/>
</dbReference>